<dbReference type="GO" id="GO:0005576">
    <property type="term" value="C:extracellular region"/>
    <property type="evidence" value="ECO:0007669"/>
    <property type="project" value="InterPro"/>
</dbReference>
<keyword evidence="2" id="KW-1015">Disulfide bond</keyword>
<evidence type="ECO:0000256" key="2">
    <source>
        <dbReference type="ARBA" id="ARBA00023157"/>
    </source>
</evidence>
<comment type="similarity">
    <text evidence="1">Belongs to the cerato-ulmin hydrophobin family.</text>
</comment>
<dbReference type="HOGENOM" id="CLU_141181_2_2_1"/>
<proteinExistence type="inferred from homology"/>
<evidence type="ECO:0000313" key="4">
    <source>
        <dbReference type="EMBL" id="KIN00078.1"/>
    </source>
</evidence>
<dbReference type="InterPro" id="IPR010636">
    <property type="entry name" value="Class_II_hydrophobin"/>
</dbReference>
<dbReference type="Pfam" id="PF06766">
    <property type="entry name" value="Hydrophobin_2"/>
    <property type="match status" value="1"/>
</dbReference>
<dbReference type="AlphaFoldDB" id="A0A0C3DDP7"/>
<dbReference type="PANTHER" id="PTHR42341:SF1">
    <property type="entry name" value="HYDROPHOBIN"/>
    <property type="match status" value="1"/>
</dbReference>
<dbReference type="Gene3D" id="3.20.120.10">
    <property type="entry name" value="Hydrophobin"/>
    <property type="match status" value="1"/>
</dbReference>
<dbReference type="STRING" id="913774.A0A0C3DDP7"/>
<dbReference type="InterPro" id="IPR036686">
    <property type="entry name" value="Class_II_Hydrophobin_sf"/>
</dbReference>
<dbReference type="CDD" id="cd23508">
    <property type="entry name" value="hydrophobin_II"/>
    <property type="match status" value="1"/>
</dbReference>
<evidence type="ECO:0008006" key="6">
    <source>
        <dbReference type="Google" id="ProtNLM"/>
    </source>
</evidence>
<dbReference type="Proteomes" id="UP000054321">
    <property type="component" value="Unassembled WGS sequence"/>
</dbReference>
<dbReference type="PANTHER" id="PTHR42341">
    <property type="entry name" value="HYDROPHOBIN"/>
    <property type="match status" value="1"/>
</dbReference>
<feature type="chain" id="PRO_5002176556" description="Hydrophobin" evidence="3">
    <location>
        <begin position="18"/>
        <end position="91"/>
    </location>
</feature>
<keyword evidence="5" id="KW-1185">Reference proteome</keyword>
<dbReference type="EMBL" id="KN832877">
    <property type="protein sequence ID" value="KIN00078.1"/>
    <property type="molecule type" value="Genomic_DNA"/>
</dbReference>
<gene>
    <name evidence="4" type="ORF">OIDMADRAFT_19353</name>
</gene>
<protein>
    <recommendedName>
        <fullName evidence="6">Hydrophobin</fullName>
    </recommendedName>
</protein>
<evidence type="ECO:0000313" key="5">
    <source>
        <dbReference type="Proteomes" id="UP000054321"/>
    </source>
</evidence>
<dbReference type="InParanoid" id="A0A0C3DDP7"/>
<feature type="signal peptide" evidence="3">
    <location>
        <begin position="1"/>
        <end position="17"/>
    </location>
</feature>
<evidence type="ECO:0000256" key="3">
    <source>
        <dbReference type="SAM" id="SignalP"/>
    </source>
</evidence>
<evidence type="ECO:0000256" key="1">
    <source>
        <dbReference type="ARBA" id="ARBA00009576"/>
    </source>
</evidence>
<name>A0A0C3DDP7_OIDMZ</name>
<organism evidence="4 5">
    <name type="scientific">Oidiodendron maius (strain Zn)</name>
    <dbReference type="NCBI Taxonomy" id="913774"/>
    <lineage>
        <taxon>Eukaryota</taxon>
        <taxon>Fungi</taxon>
        <taxon>Dikarya</taxon>
        <taxon>Ascomycota</taxon>
        <taxon>Pezizomycotina</taxon>
        <taxon>Leotiomycetes</taxon>
        <taxon>Leotiomycetes incertae sedis</taxon>
        <taxon>Myxotrichaceae</taxon>
        <taxon>Oidiodendron</taxon>
    </lineage>
</organism>
<reference evidence="4 5" key="1">
    <citation type="submission" date="2014-04" db="EMBL/GenBank/DDBJ databases">
        <authorList>
            <consortium name="DOE Joint Genome Institute"/>
            <person name="Kuo A."/>
            <person name="Martino E."/>
            <person name="Perotto S."/>
            <person name="Kohler A."/>
            <person name="Nagy L.G."/>
            <person name="Floudas D."/>
            <person name="Copeland A."/>
            <person name="Barry K.W."/>
            <person name="Cichocki N."/>
            <person name="Veneault-Fourrey C."/>
            <person name="LaButti K."/>
            <person name="Lindquist E.A."/>
            <person name="Lipzen A."/>
            <person name="Lundell T."/>
            <person name="Morin E."/>
            <person name="Murat C."/>
            <person name="Sun H."/>
            <person name="Tunlid A."/>
            <person name="Henrissat B."/>
            <person name="Grigoriev I.V."/>
            <person name="Hibbett D.S."/>
            <person name="Martin F."/>
            <person name="Nordberg H.P."/>
            <person name="Cantor M.N."/>
            <person name="Hua S.X."/>
        </authorList>
    </citation>
    <scope>NUCLEOTIDE SEQUENCE [LARGE SCALE GENOMIC DNA]</scope>
    <source>
        <strain evidence="4 5">Zn</strain>
    </source>
</reference>
<keyword evidence="3" id="KW-0732">Signal</keyword>
<sequence length="91" mass="9484">MRASFIMVFSLATSILANHASLQPRSGICSVAGIPLCCTTDVFGIVDLDCSSPPSIPANATDFSLICQTIGRIDRCCEVLVGSVGIFCSTP</sequence>
<accession>A0A0C3DDP7</accession>
<reference evidence="5" key="2">
    <citation type="submission" date="2015-01" db="EMBL/GenBank/DDBJ databases">
        <title>Evolutionary Origins and Diversification of the Mycorrhizal Mutualists.</title>
        <authorList>
            <consortium name="DOE Joint Genome Institute"/>
            <consortium name="Mycorrhizal Genomics Consortium"/>
            <person name="Kohler A."/>
            <person name="Kuo A."/>
            <person name="Nagy L.G."/>
            <person name="Floudas D."/>
            <person name="Copeland A."/>
            <person name="Barry K.W."/>
            <person name="Cichocki N."/>
            <person name="Veneault-Fourrey C."/>
            <person name="LaButti K."/>
            <person name="Lindquist E.A."/>
            <person name="Lipzen A."/>
            <person name="Lundell T."/>
            <person name="Morin E."/>
            <person name="Murat C."/>
            <person name="Riley R."/>
            <person name="Ohm R."/>
            <person name="Sun H."/>
            <person name="Tunlid A."/>
            <person name="Henrissat B."/>
            <person name="Grigoriev I.V."/>
            <person name="Hibbett D.S."/>
            <person name="Martin F."/>
        </authorList>
    </citation>
    <scope>NUCLEOTIDE SEQUENCE [LARGE SCALE GENOMIC DNA]</scope>
    <source>
        <strain evidence="5">Zn</strain>
    </source>
</reference>
<dbReference type="SUPFAM" id="SSF101751">
    <property type="entry name" value="Hydrophobin II, HfbII"/>
    <property type="match status" value="1"/>
</dbReference>
<dbReference type="OrthoDB" id="4500971at2759"/>